<accession>A0A917TWH0</accession>
<comment type="caution">
    <text evidence="2">The sequence shown here is derived from an EMBL/GenBank/DDBJ whole genome shotgun (WGS) entry which is preliminary data.</text>
</comment>
<reference evidence="2" key="2">
    <citation type="submission" date="2020-09" db="EMBL/GenBank/DDBJ databases">
        <authorList>
            <person name="Sun Q."/>
            <person name="Ohkuma M."/>
        </authorList>
    </citation>
    <scope>NUCLEOTIDE SEQUENCE</scope>
    <source>
        <strain evidence="2">JCM 19831</strain>
    </source>
</reference>
<dbReference type="Pfam" id="PF13560">
    <property type="entry name" value="HTH_31"/>
    <property type="match status" value="1"/>
</dbReference>
<feature type="domain" description="HTH cro/C1-type" evidence="1">
    <location>
        <begin position="10"/>
        <end position="65"/>
    </location>
</feature>
<reference evidence="2" key="1">
    <citation type="journal article" date="2014" name="Int. J. Syst. Evol. Microbiol.">
        <title>Complete genome sequence of Corynebacterium casei LMG S-19264T (=DSM 44701T), isolated from a smear-ripened cheese.</title>
        <authorList>
            <consortium name="US DOE Joint Genome Institute (JGI-PGF)"/>
            <person name="Walter F."/>
            <person name="Albersmeier A."/>
            <person name="Kalinowski J."/>
            <person name="Ruckert C."/>
        </authorList>
    </citation>
    <scope>NUCLEOTIDE SEQUENCE</scope>
    <source>
        <strain evidence="2">JCM 19831</strain>
    </source>
</reference>
<evidence type="ECO:0000313" key="2">
    <source>
        <dbReference type="EMBL" id="GGM40174.1"/>
    </source>
</evidence>
<protein>
    <submittedName>
        <fullName evidence="2">Transcriptional regulator</fullName>
    </submittedName>
</protein>
<dbReference type="RefSeq" id="WP_190252063.1">
    <property type="nucleotide sequence ID" value="NZ_BMPI01000023.1"/>
</dbReference>
<dbReference type="Proteomes" id="UP000642070">
    <property type="component" value="Unassembled WGS sequence"/>
</dbReference>
<dbReference type="InterPro" id="IPR010982">
    <property type="entry name" value="Lambda_DNA-bd_dom_sf"/>
</dbReference>
<keyword evidence="3" id="KW-1185">Reference proteome</keyword>
<dbReference type="AlphaFoldDB" id="A0A917TWH0"/>
<dbReference type="CDD" id="cd00093">
    <property type="entry name" value="HTH_XRE"/>
    <property type="match status" value="1"/>
</dbReference>
<proteinExistence type="predicted"/>
<gene>
    <name evidence="2" type="ORF">GCM10007977_046950</name>
</gene>
<dbReference type="PROSITE" id="PS50943">
    <property type="entry name" value="HTH_CROC1"/>
    <property type="match status" value="1"/>
</dbReference>
<sequence length="410" mass="45035">MDELPIGRRVAYWRKRRKLSQQVFADRLGKSKSWVDKVERGVRRLDKFSVVHEIADVLQLDAQILLGNGSERRPENLNGVDQVEVEEIRAALERYDQITAFFYAPPEPPPLSELRKAVTHAWLSYQHASYGMLARTLPRLLREAQAADIAYSDGPHAREVAHLLGQVYQISSAMLRKLGEHELSRIAADRSVLVSQRTGDEMLAGVAKTRVAMALLSLGRARPALEMTLNVANRLAPGTNGGDSSPERLSVFGNLLLQASLTAARMGDSATVRDLLGSAQEAATALAGDHNHYRTSFGPTNVQLYRAAAAFELGEGRAAVQVHERLDLDGFNALLPERRAQHYLTQARARALIGDIDAAGEMLLEADRLAPSEIRCRPFAHEVLSDLLRRTRGTPSAALAELAAHLSVGV</sequence>
<dbReference type="SUPFAM" id="SSF47413">
    <property type="entry name" value="lambda repressor-like DNA-binding domains"/>
    <property type="match status" value="1"/>
</dbReference>
<evidence type="ECO:0000259" key="1">
    <source>
        <dbReference type="PROSITE" id="PS50943"/>
    </source>
</evidence>
<organism evidence="2 3">
    <name type="scientific">Dactylosporangium sucinum</name>
    <dbReference type="NCBI Taxonomy" id="1424081"/>
    <lineage>
        <taxon>Bacteria</taxon>
        <taxon>Bacillati</taxon>
        <taxon>Actinomycetota</taxon>
        <taxon>Actinomycetes</taxon>
        <taxon>Micromonosporales</taxon>
        <taxon>Micromonosporaceae</taxon>
        <taxon>Dactylosporangium</taxon>
    </lineage>
</organism>
<dbReference type="Gene3D" id="1.10.260.40">
    <property type="entry name" value="lambda repressor-like DNA-binding domains"/>
    <property type="match status" value="1"/>
</dbReference>
<dbReference type="SMART" id="SM00530">
    <property type="entry name" value="HTH_XRE"/>
    <property type="match status" value="1"/>
</dbReference>
<dbReference type="EMBL" id="BMPI01000023">
    <property type="protein sequence ID" value="GGM40174.1"/>
    <property type="molecule type" value="Genomic_DNA"/>
</dbReference>
<dbReference type="GO" id="GO:0003677">
    <property type="term" value="F:DNA binding"/>
    <property type="evidence" value="ECO:0007669"/>
    <property type="project" value="InterPro"/>
</dbReference>
<dbReference type="InterPro" id="IPR001387">
    <property type="entry name" value="Cro/C1-type_HTH"/>
</dbReference>
<name>A0A917TWH0_9ACTN</name>
<evidence type="ECO:0000313" key="3">
    <source>
        <dbReference type="Proteomes" id="UP000642070"/>
    </source>
</evidence>